<dbReference type="GO" id="GO:0016491">
    <property type="term" value="F:oxidoreductase activity"/>
    <property type="evidence" value="ECO:0007669"/>
    <property type="project" value="UniProtKB-KW"/>
</dbReference>
<dbReference type="SUPFAM" id="SSF55469">
    <property type="entry name" value="FMN-dependent nitroreductase-like"/>
    <property type="match status" value="1"/>
</dbReference>
<dbReference type="CDD" id="cd02138">
    <property type="entry name" value="TdsD-like"/>
    <property type="match status" value="1"/>
</dbReference>
<feature type="domain" description="Nitroreductase" evidence="3">
    <location>
        <begin position="18"/>
        <end position="61"/>
    </location>
</feature>
<evidence type="ECO:0000256" key="1">
    <source>
        <dbReference type="ARBA" id="ARBA00007118"/>
    </source>
</evidence>
<organism evidence="4 5">
    <name type="scientific">Quadrisphaera setariae</name>
    <dbReference type="NCBI Taxonomy" id="2593304"/>
    <lineage>
        <taxon>Bacteria</taxon>
        <taxon>Bacillati</taxon>
        <taxon>Actinomycetota</taxon>
        <taxon>Actinomycetes</taxon>
        <taxon>Kineosporiales</taxon>
        <taxon>Kineosporiaceae</taxon>
        <taxon>Quadrisphaera</taxon>
    </lineage>
</organism>
<reference evidence="4 5" key="1">
    <citation type="submission" date="2019-07" db="EMBL/GenBank/DDBJ databases">
        <title>Quadrisphaera sp. strain DD2A genome sequencing and assembly.</title>
        <authorList>
            <person name="Kim I."/>
        </authorList>
    </citation>
    <scope>NUCLEOTIDE SEQUENCE [LARGE SCALE GENOMIC DNA]</scope>
    <source>
        <strain evidence="4 5">DD2A</strain>
    </source>
</reference>
<feature type="domain" description="Nitroreductase" evidence="3">
    <location>
        <begin position="80"/>
        <end position="160"/>
    </location>
</feature>
<dbReference type="Proteomes" id="UP000321234">
    <property type="component" value="Unassembled WGS sequence"/>
</dbReference>
<gene>
    <name evidence="4" type="ORF">FMM08_08355</name>
</gene>
<evidence type="ECO:0000259" key="3">
    <source>
        <dbReference type="Pfam" id="PF00881"/>
    </source>
</evidence>
<evidence type="ECO:0000313" key="4">
    <source>
        <dbReference type="EMBL" id="TXR56902.1"/>
    </source>
</evidence>
<dbReference type="InterPro" id="IPR029479">
    <property type="entry name" value="Nitroreductase"/>
</dbReference>
<dbReference type="AlphaFoldDB" id="A0A5C8ZGA5"/>
<dbReference type="EMBL" id="VKAC01000004">
    <property type="protein sequence ID" value="TXR56902.1"/>
    <property type="molecule type" value="Genomic_DNA"/>
</dbReference>
<proteinExistence type="inferred from homology"/>
<comment type="similarity">
    <text evidence="1">Belongs to the nitroreductase family.</text>
</comment>
<evidence type="ECO:0000313" key="5">
    <source>
        <dbReference type="Proteomes" id="UP000321234"/>
    </source>
</evidence>
<comment type="caution">
    <text evidence="4">The sequence shown here is derived from an EMBL/GenBank/DDBJ whole genome shotgun (WGS) entry which is preliminary data.</text>
</comment>
<keyword evidence="5" id="KW-1185">Reference proteome</keyword>
<dbReference type="OrthoDB" id="9802510at2"/>
<keyword evidence="2" id="KW-0560">Oxidoreductase</keyword>
<sequence length="195" mass="20963">MPDTAPTTGAQDVHPLLSERWSTRAFDPGHVLDGETAGRLLEAARWSPSASNTQPWRFALALRGTPEHEVLFGTLMGFNTAWAANASALVLVAVERTTPEGKGLRWADLDAGQAVAHLTVQAAAEGLVVHAMGGFEVDAVREAYEVPEGVEPLVVVAVGRQGDLATLDETSRRRELERSRRPLSELVLPLRGAAR</sequence>
<dbReference type="Pfam" id="PF00881">
    <property type="entry name" value="Nitroreductase"/>
    <property type="match status" value="2"/>
</dbReference>
<dbReference type="PANTHER" id="PTHR43673">
    <property type="entry name" value="NAD(P)H NITROREDUCTASE YDGI-RELATED"/>
    <property type="match status" value="1"/>
</dbReference>
<dbReference type="PANTHER" id="PTHR43673:SF10">
    <property type="entry name" value="NADH DEHYDROGENASE_NAD(P)H NITROREDUCTASE XCC3605-RELATED"/>
    <property type="match status" value="1"/>
</dbReference>
<evidence type="ECO:0000256" key="2">
    <source>
        <dbReference type="ARBA" id="ARBA00023002"/>
    </source>
</evidence>
<name>A0A5C8ZGA5_9ACTN</name>
<dbReference type="InterPro" id="IPR000415">
    <property type="entry name" value="Nitroreductase-like"/>
</dbReference>
<accession>A0A5C8ZGA5</accession>
<dbReference type="Gene3D" id="3.40.109.10">
    <property type="entry name" value="NADH Oxidase"/>
    <property type="match status" value="1"/>
</dbReference>
<protein>
    <submittedName>
        <fullName evidence="4">Nitroreductase</fullName>
    </submittedName>
</protein>